<feature type="region of interest" description="Disordered" evidence="1">
    <location>
        <begin position="83"/>
        <end position="104"/>
    </location>
</feature>
<accession>A0A9W8RZ48</accession>
<comment type="caution">
    <text evidence="2">The sequence shown here is derived from an EMBL/GenBank/DDBJ whole genome shotgun (WGS) entry which is preliminary data.</text>
</comment>
<gene>
    <name evidence="2" type="ORF">NW762_008245</name>
</gene>
<feature type="compositionally biased region" description="Polar residues" evidence="1">
    <location>
        <begin position="87"/>
        <end position="104"/>
    </location>
</feature>
<proteinExistence type="predicted"/>
<dbReference type="EMBL" id="JAOQAZ010000016">
    <property type="protein sequence ID" value="KAJ4258105.1"/>
    <property type="molecule type" value="Genomic_DNA"/>
</dbReference>
<keyword evidence="3" id="KW-1185">Reference proteome</keyword>
<evidence type="ECO:0000313" key="2">
    <source>
        <dbReference type="EMBL" id="KAJ4258105.1"/>
    </source>
</evidence>
<name>A0A9W8RZ48_9HYPO</name>
<evidence type="ECO:0000256" key="1">
    <source>
        <dbReference type="SAM" id="MobiDB-lite"/>
    </source>
</evidence>
<dbReference type="Proteomes" id="UP001152049">
    <property type="component" value="Unassembled WGS sequence"/>
</dbReference>
<evidence type="ECO:0000313" key="3">
    <source>
        <dbReference type="Proteomes" id="UP001152049"/>
    </source>
</evidence>
<organism evidence="2 3">
    <name type="scientific">Fusarium torreyae</name>
    <dbReference type="NCBI Taxonomy" id="1237075"/>
    <lineage>
        <taxon>Eukaryota</taxon>
        <taxon>Fungi</taxon>
        <taxon>Dikarya</taxon>
        <taxon>Ascomycota</taxon>
        <taxon>Pezizomycotina</taxon>
        <taxon>Sordariomycetes</taxon>
        <taxon>Hypocreomycetidae</taxon>
        <taxon>Hypocreales</taxon>
        <taxon>Nectriaceae</taxon>
        <taxon>Fusarium</taxon>
    </lineage>
</organism>
<dbReference type="AlphaFoldDB" id="A0A9W8RZ48"/>
<protein>
    <submittedName>
        <fullName evidence="2">Uncharacterized protein</fullName>
    </submittedName>
</protein>
<sequence>MPTAHGSIVRNSADRITAVFVVDDIQTTFSGRISPAIQPFTANGITLTYDSQDDLTAVHSFQGRVGPNTIKLTFDNGPVIEGELNQPGISPASTVDGNGSWEQN</sequence>
<dbReference type="OrthoDB" id="2984728at2759"/>
<reference evidence="2" key="1">
    <citation type="submission" date="2022-09" db="EMBL/GenBank/DDBJ databases">
        <title>Fusarium specimens isolated from Avocado Roots.</title>
        <authorList>
            <person name="Stajich J."/>
            <person name="Roper C."/>
            <person name="Heimlech-Rivalta G."/>
        </authorList>
    </citation>
    <scope>NUCLEOTIDE SEQUENCE</scope>
    <source>
        <strain evidence="2">CF00136</strain>
    </source>
</reference>